<dbReference type="InterPro" id="IPR023214">
    <property type="entry name" value="HAD_sf"/>
</dbReference>
<evidence type="ECO:0000256" key="9">
    <source>
        <dbReference type="ARBA" id="ARBA00023235"/>
    </source>
</evidence>
<comment type="pathway">
    <text evidence="2">Nucleotide-sugar biosynthesis; GDP-alpha-D-mannose biosynthesis; alpha-D-mannose 1-phosphate from D-fructose 6-phosphate: step 2/2.</text>
</comment>
<protein>
    <recommendedName>
        <fullName evidence="5">phosphomannomutase</fullName>
        <ecNumber evidence="5">5.4.2.8</ecNumber>
    </recommendedName>
</protein>
<evidence type="ECO:0000256" key="3">
    <source>
        <dbReference type="ARBA" id="ARBA00009736"/>
    </source>
</evidence>
<keyword evidence="9" id="KW-0413">Isomerase</keyword>
<dbReference type="GO" id="GO:0016791">
    <property type="term" value="F:phosphatase activity"/>
    <property type="evidence" value="ECO:0007669"/>
    <property type="project" value="UniProtKB-ARBA"/>
</dbReference>
<dbReference type="SFLD" id="SFLDG01140">
    <property type="entry name" value="C2.B:_Phosphomannomutase_and_P"/>
    <property type="match status" value="1"/>
</dbReference>
<dbReference type="InterPro" id="IPR043169">
    <property type="entry name" value="PMM_cap"/>
</dbReference>
<dbReference type="Gene3D" id="3.40.50.1000">
    <property type="entry name" value="HAD superfamily/HAD-like"/>
    <property type="match status" value="1"/>
</dbReference>
<dbReference type="NCBIfam" id="TIGR01484">
    <property type="entry name" value="HAD-SF-IIB"/>
    <property type="match status" value="1"/>
</dbReference>
<gene>
    <name evidence="13" type="ORF">GFD25_05105</name>
</gene>
<evidence type="ECO:0000256" key="8">
    <source>
        <dbReference type="ARBA" id="ARBA00022842"/>
    </source>
</evidence>
<sequence length="277" mass="30366">MVHAWDDAGVVDEARRMKAFAFDLDNTLASSKRPMSQAMTDRFVELTRRTMVAVVTGGRYELVVSQVLDAVGERADRSHLHLMPTGGSRYYRWRGRAVEDAAADAGEWECVYAHDLSATDRLAATASLEARARELGLWEEHIWGERIEDRGSQLTFSALGQEAPEEAKRSWDPDETKKRALVAAVSRDLPHLKVRAGGYTSIDVSLPGMDKSFAVHELARILSVPVSSIAFVGDRMTPGGNDYPAAEAGAYAIAVTSPADTLRFLDRLLDGPFDGIS</sequence>
<comment type="subunit">
    <text evidence="4">Homodimer.</text>
</comment>
<dbReference type="EMBL" id="WHZW01000008">
    <property type="protein sequence ID" value="NEG89376.1"/>
    <property type="molecule type" value="Genomic_DNA"/>
</dbReference>
<feature type="binding site" evidence="11">
    <location>
        <position position="150"/>
    </location>
    <ligand>
        <name>alpha-D-mannose 1-phosphate</name>
        <dbReference type="ChEBI" id="CHEBI:58409"/>
    </ligand>
</feature>
<dbReference type="Pfam" id="PF03332">
    <property type="entry name" value="PMM"/>
    <property type="match status" value="1"/>
</dbReference>
<evidence type="ECO:0000256" key="11">
    <source>
        <dbReference type="PIRSR" id="PIRSR605002-2"/>
    </source>
</evidence>
<comment type="caution">
    <text evidence="13">The sequence shown here is derived from an EMBL/GenBank/DDBJ whole genome shotgun (WGS) entry which is preliminary data.</text>
</comment>
<evidence type="ECO:0000256" key="1">
    <source>
        <dbReference type="ARBA" id="ARBA00004496"/>
    </source>
</evidence>
<dbReference type="GO" id="GO:0009298">
    <property type="term" value="P:GDP-mannose biosynthetic process"/>
    <property type="evidence" value="ECO:0007669"/>
    <property type="project" value="UniProtKB-UniPathway"/>
</dbReference>
<dbReference type="AlphaFoldDB" id="A0A6N9Z4K0"/>
<evidence type="ECO:0000256" key="2">
    <source>
        <dbReference type="ARBA" id="ARBA00004699"/>
    </source>
</evidence>
<dbReference type="GO" id="GO:0004615">
    <property type="term" value="F:phosphomannomutase activity"/>
    <property type="evidence" value="ECO:0007669"/>
    <property type="project" value="UniProtKB-EC"/>
</dbReference>
<feature type="binding site" evidence="12">
    <location>
        <position position="25"/>
    </location>
    <ligand>
        <name>Mg(2+)</name>
        <dbReference type="ChEBI" id="CHEBI:18420"/>
        <label>1</label>
    </ligand>
</feature>
<dbReference type="Proteomes" id="UP000469194">
    <property type="component" value="Unassembled WGS sequence"/>
</dbReference>
<keyword evidence="14" id="KW-1185">Reference proteome</keyword>
<dbReference type="Gene3D" id="3.30.1240.20">
    <property type="match status" value="1"/>
</dbReference>
<evidence type="ECO:0000313" key="14">
    <source>
        <dbReference type="Proteomes" id="UP000469194"/>
    </source>
</evidence>
<comment type="subcellular location">
    <subcellularLocation>
        <location evidence="1">Cytoplasm</location>
    </subcellularLocation>
</comment>
<feature type="binding site" evidence="11">
    <location>
        <position position="203"/>
    </location>
    <ligand>
        <name>alpha-D-mannose 1-phosphate</name>
        <dbReference type="ChEBI" id="CHEBI:58409"/>
    </ligand>
</feature>
<evidence type="ECO:0000313" key="13">
    <source>
        <dbReference type="EMBL" id="NEG89376.1"/>
    </source>
</evidence>
<evidence type="ECO:0000256" key="4">
    <source>
        <dbReference type="ARBA" id="ARBA00011738"/>
    </source>
</evidence>
<keyword evidence="13" id="KW-0378">Hydrolase</keyword>
<keyword evidence="6" id="KW-0963">Cytoplasm</keyword>
<dbReference type="InterPro" id="IPR036412">
    <property type="entry name" value="HAD-like_sf"/>
</dbReference>
<name>A0A6N9Z4K0_9BIFI</name>
<evidence type="ECO:0000256" key="10">
    <source>
        <dbReference type="PIRSR" id="PIRSR605002-1"/>
    </source>
</evidence>
<dbReference type="InterPro" id="IPR006379">
    <property type="entry name" value="HAD-SF_hydro_IIB"/>
</dbReference>
<proteinExistence type="inferred from homology"/>
<dbReference type="UniPathway" id="UPA00126">
    <property type="reaction ID" value="UER00424"/>
</dbReference>
<evidence type="ECO:0000256" key="5">
    <source>
        <dbReference type="ARBA" id="ARBA00012730"/>
    </source>
</evidence>
<feature type="binding site" evidence="12">
    <location>
        <position position="234"/>
    </location>
    <ligand>
        <name>Mg(2+)</name>
        <dbReference type="ChEBI" id="CHEBI:18420"/>
        <label>1</label>
    </ligand>
</feature>
<dbReference type="SUPFAM" id="SSF56784">
    <property type="entry name" value="HAD-like"/>
    <property type="match status" value="1"/>
</dbReference>
<evidence type="ECO:0000256" key="12">
    <source>
        <dbReference type="PIRSR" id="PIRSR605002-3"/>
    </source>
</evidence>
<dbReference type="EC" id="5.4.2.8" evidence="5"/>
<dbReference type="SFLD" id="SFLDS00003">
    <property type="entry name" value="Haloacid_Dehalogenase"/>
    <property type="match status" value="1"/>
</dbReference>
<dbReference type="GO" id="GO:0005737">
    <property type="term" value="C:cytoplasm"/>
    <property type="evidence" value="ECO:0007669"/>
    <property type="project" value="UniProtKB-SubCell"/>
</dbReference>
<dbReference type="RefSeq" id="WP_163230598.1">
    <property type="nucleotide sequence ID" value="NZ_WHZW01000008.1"/>
</dbReference>
<dbReference type="SFLD" id="SFLDG01143">
    <property type="entry name" value="C2.B.3:_Phosphomannomutase_Lik"/>
    <property type="match status" value="1"/>
</dbReference>
<reference evidence="13 14" key="1">
    <citation type="submission" date="2019-10" db="EMBL/GenBank/DDBJ databases">
        <title>Bifidobacterium from non-human primates.</title>
        <authorList>
            <person name="Modesto M."/>
        </authorList>
    </citation>
    <scope>NUCLEOTIDE SEQUENCE [LARGE SCALE GENOMIC DNA]</scope>
    <source>
        <strain evidence="13 14">TRE17</strain>
    </source>
</reference>
<feature type="active site" description="Proton donor/acceptor" evidence="10">
    <location>
        <position position="25"/>
    </location>
</feature>
<keyword evidence="7 12" id="KW-0479">Metal-binding</keyword>
<dbReference type="InterPro" id="IPR005002">
    <property type="entry name" value="PMM"/>
</dbReference>
<feature type="binding site" evidence="11">
    <location>
        <position position="201"/>
    </location>
    <ligand>
        <name>alpha-D-mannose 1-phosphate</name>
        <dbReference type="ChEBI" id="CHEBI:58409"/>
    </ligand>
</feature>
<evidence type="ECO:0000256" key="6">
    <source>
        <dbReference type="ARBA" id="ARBA00022490"/>
    </source>
</evidence>
<accession>A0A6N9Z4K0</accession>
<comment type="cofactor">
    <cofactor evidence="12">
        <name>Mg(2+)</name>
        <dbReference type="ChEBI" id="CHEBI:18420"/>
    </cofactor>
</comment>
<keyword evidence="8 12" id="KW-0460">Magnesium</keyword>
<evidence type="ECO:0000256" key="7">
    <source>
        <dbReference type="ARBA" id="ARBA00022723"/>
    </source>
</evidence>
<organism evidence="13 14">
    <name type="scientific">Bifidobacterium aerophilum</name>
    <dbReference type="NCBI Taxonomy" id="1798155"/>
    <lineage>
        <taxon>Bacteria</taxon>
        <taxon>Bacillati</taxon>
        <taxon>Actinomycetota</taxon>
        <taxon>Actinomycetes</taxon>
        <taxon>Bifidobacteriales</taxon>
        <taxon>Bifidobacteriaceae</taxon>
        <taxon>Bifidobacterium</taxon>
    </lineage>
</organism>
<feature type="active site" description="Nucleophile" evidence="10">
    <location>
        <position position="23"/>
    </location>
</feature>
<dbReference type="GO" id="GO:0046872">
    <property type="term" value="F:metal ion binding"/>
    <property type="evidence" value="ECO:0007669"/>
    <property type="project" value="UniProtKB-KW"/>
</dbReference>
<comment type="similarity">
    <text evidence="3">Belongs to the eukaryotic PMM family.</text>
</comment>
<feature type="binding site" evidence="12">
    <location>
        <position position="23"/>
    </location>
    <ligand>
        <name>Mg(2+)</name>
        <dbReference type="ChEBI" id="CHEBI:18420"/>
        <label>1</label>
    </ligand>
</feature>